<dbReference type="EMBL" id="KQ964635">
    <property type="protein sequence ID" value="KXN67462.1"/>
    <property type="molecule type" value="Genomic_DNA"/>
</dbReference>
<reference evidence="7 8" key="1">
    <citation type="journal article" date="2015" name="Genome Biol. Evol.">
        <title>Phylogenomic analyses indicate that early fungi evolved digesting cell walls of algal ancestors of land plants.</title>
        <authorList>
            <person name="Chang Y."/>
            <person name="Wang S."/>
            <person name="Sekimoto S."/>
            <person name="Aerts A.L."/>
            <person name="Choi C."/>
            <person name="Clum A."/>
            <person name="LaButti K.M."/>
            <person name="Lindquist E.A."/>
            <person name="Yee Ngan C."/>
            <person name="Ohm R.A."/>
            <person name="Salamov A.A."/>
            <person name="Grigoriev I.V."/>
            <person name="Spatafora J.W."/>
            <person name="Berbee M.L."/>
        </authorList>
    </citation>
    <scope>NUCLEOTIDE SEQUENCE [LARGE SCALE GENOMIC DNA]</scope>
    <source>
        <strain evidence="7 8">NRRL 28638</strain>
    </source>
</reference>
<dbReference type="AlphaFoldDB" id="A0A137NXP5"/>
<keyword evidence="3 5" id="KW-0863">Zinc-finger</keyword>
<dbReference type="PANTHER" id="PTHR14003">
    <property type="entry name" value="TRANSCRIPTIONAL REPRESSOR PROTEIN YY"/>
    <property type="match status" value="1"/>
</dbReference>
<dbReference type="GO" id="GO:0000981">
    <property type="term" value="F:DNA-binding transcription factor activity, RNA polymerase II-specific"/>
    <property type="evidence" value="ECO:0007669"/>
    <property type="project" value="TreeGrafter"/>
</dbReference>
<dbReference type="GO" id="GO:0000785">
    <property type="term" value="C:chromatin"/>
    <property type="evidence" value="ECO:0007669"/>
    <property type="project" value="TreeGrafter"/>
</dbReference>
<feature type="domain" description="C2H2-type" evidence="6">
    <location>
        <begin position="126"/>
        <end position="150"/>
    </location>
</feature>
<dbReference type="PROSITE" id="PS50157">
    <property type="entry name" value="ZINC_FINGER_C2H2_2"/>
    <property type="match status" value="2"/>
</dbReference>
<dbReference type="SUPFAM" id="SSF57667">
    <property type="entry name" value="beta-beta-alpha zinc fingers"/>
    <property type="match status" value="1"/>
</dbReference>
<evidence type="ECO:0000256" key="4">
    <source>
        <dbReference type="ARBA" id="ARBA00022833"/>
    </source>
</evidence>
<feature type="domain" description="C2H2-type" evidence="6">
    <location>
        <begin position="96"/>
        <end position="125"/>
    </location>
</feature>
<keyword evidence="4" id="KW-0862">Zinc</keyword>
<evidence type="ECO:0000313" key="8">
    <source>
        <dbReference type="Proteomes" id="UP000070444"/>
    </source>
</evidence>
<evidence type="ECO:0000313" key="7">
    <source>
        <dbReference type="EMBL" id="KXN67462.1"/>
    </source>
</evidence>
<evidence type="ECO:0000256" key="1">
    <source>
        <dbReference type="ARBA" id="ARBA00022723"/>
    </source>
</evidence>
<dbReference type="OrthoDB" id="6365676at2759"/>
<evidence type="ECO:0000256" key="5">
    <source>
        <dbReference type="PROSITE-ProRule" id="PRU00042"/>
    </source>
</evidence>
<evidence type="ECO:0000259" key="6">
    <source>
        <dbReference type="PROSITE" id="PS50157"/>
    </source>
</evidence>
<dbReference type="GO" id="GO:0000978">
    <property type="term" value="F:RNA polymerase II cis-regulatory region sequence-specific DNA binding"/>
    <property type="evidence" value="ECO:0007669"/>
    <property type="project" value="TreeGrafter"/>
</dbReference>
<dbReference type="Proteomes" id="UP000070444">
    <property type="component" value="Unassembled WGS sequence"/>
</dbReference>
<dbReference type="PANTHER" id="PTHR14003:SF19">
    <property type="entry name" value="YY2 TRANSCRIPTION FACTOR"/>
    <property type="match status" value="1"/>
</dbReference>
<dbReference type="Gene3D" id="3.30.160.60">
    <property type="entry name" value="Classic Zinc Finger"/>
    <property type="match status" value="2"/>
</dbReference>
<dbReference type="STRING" id="796925.A0A137NXP5"/>
<accession>A0A137NXP5</accession>
<keyword evidence="2" id="KW-0677">Repeat</keyword>
<dbReference type="GO" id="GO:0031519">
    <property type="term" value="C:PcG protein complex"/>
    <property type="evidence" value="ECO:0007669"/>
    <property type="project" value="TreeGrafter"/>
</dbReference>
<dbReference type="SMART" id="SM00355">
    <property type="entry name" value="ZnF_C2H2"/>
    <property type="match status" value="2"/>
</dbReference>
<dbReference type="PROSITE" id="PS00028">
    <property type="entry name" value="ZINC_FINGER_C2H2_1"/>
    <property type="match status" value="2"/>
</dbReference>
<protein>
    <recommendedName>
        <fullName evidence="6">C2H2-type domain-containing protein</fullName>
    </recommendedName>
</protein>
<evidence type="ECO:0000256" key="2">
    <source>
        <dbReference type="ARBA" id="ARBA00022737"/>
    </source>
</evidence>
<name>A0A137NXP5_CONC2</name>
<evidence type="ECO:0000256" key="3">
    <source>
        <dbReference type="ARBA" id="ARBA00022771"/>
    </source>
</evidence>
<proteinExistence type="predicted"/>
<dbReference type="InterPro" id="IPR036236">
    <property type="entry name" value="Znf_C2H2_sf"/>
</dbReference>
<keyword evidence="1" id="KW-0479">Metal-binding</keyword>
<keyword evidence="8" id="KW-1185">Reference proteome</keyword>
<dbReference type="GO" id="GO:0005667">
    <property type="term" value="C:transcription regulator complex"/>
    <property type="evidence" value="ECO:0007669"/>
    <property type="project" value="TreeGrafter"/>
</dbReference>
<dbReference type="InterPro" id="IPR013087">
    <property type="entry name" value="Znf_C2H2_type"/>
</dbReference>
<gene>
    <name evidence="7" type="ORF">CONCODRAFT_80143</name>
</gene>
<sequence length="166" mass="18964">MPSKFSITNCYGVEVDLLNVYQEPARVFQSPFSSATSSTTPSGYSTPFHTYHHQDNNDLSRLGSDIIDYSAAFNYHHNPIPLSLSTPTQPKKTRKFHCKEPGCFKSFLTSGHLTRHRVVHTKERNFSCLLPGCFNQFSRRDNMLQHYRSHFTGNRKSKMMTSATPV</sequence>
<dbReference type="GO" id="GO:0008270">
    <property type="term" value="F:zinc ion binding"/>
    <property type="evidence" value="ECO:0007669"/>
    <property type="project" value="UniProtKB-KW"/>
</dbReference>
<organism evidence="7 8">
    <name type="scientific">Conidiobolus coronatus (strain ATCC 28846 / CBS 209.66 / NRRL 28638)</name>
    <name type="common">Delacroixia coronata</name>
    <dbReference type="NCBI Taxonomy" id="796925"/>
    <lineage>
        <taxon>Eukaryota</taxon>
        <taxon>Fungi</taxon>
        <taxon>Fungi incertae sedis</taxon>
        <taxon>Zoopagomycota</taxon>
        <taxon>Entomophthoromycotina</taxon>
        <taxon>Entomophthoromycetes</taxon>
        <taxon>Entomophthorales</taxon>
        <taxon>Ancylistaceae</taxon>
        <taxon>Conidiobolus</taxon>
    </lineage>
</organism>